<dbReference type="GO" id="GO:0019867">
    <property type="term" value="C:outer membrane"/>
    <property type="evidence" value="ECO:0007669"/>
    <property type="project" value="InterPro"/>
</dbReference>
<dbReference type="InterPro" id="IPR026444">
    <property type="entry name" value="Secre_tail"/>
</dbReference>
<dbReference type="AlphaFoldDB" id="A0A0E9LX72"/>
<dbReference type="RefSeq" id="WP_062123776.1">
    <property type="nucleotide sequence ID" value="NZ_BAZW01000009.1"/>
</dbReference>
<dbReference type="STRING" id="1236989.JCM15548_11637"/>
<dbReference type="Pfam" id="PF18962">
    <property type="entry name" value="Por_Secre_tail"/>
    <property type="match status" value="1"/>
</dbReference>
<dbReference type="InterPro" id="IPR006315">
    <property type="entry name" value="OM_autotransptr_brl_dom"/>
</dbReference>
<dbReference type="NCBIfam" id="TIGR04183">
    <property type="entry name" value="Por_Secre_tail"/>
    <property type="match status" value="1"/>
</dbReference>
<dbReference type="Proteomes" id="UP000032900">
    <property type="component" value="Unassembled WGS sequence"/>
</dbReference>
<protein>
    <recommendedName>
        <fullName evidence="1">Secretion system C-terminal sorting domain-containing protein</fullName>
    </recommendedName>
</protein>
<organism evidence="2 3">
    <name type="scientific">Geofilum rubicundum JCM 15548</name>
    <dbReference type="NCBI Taxonomy" id="1236989"/>
    <lineage>
        <taxon>Bacteria</taxon>
        <taxon>Pseudomonadati</taxon>
        <taxon>Bacteroidota</taxon>
        <taxon>Bacteroidia</taxon>
        <taxon>Marinilabiliales</taxon>
        <taxon>Marinilabiliaceae</taxon>
        <taxon>Geofilum</taxon>
    </lineage>
</organism>
<evidence type="ECO:0000313" key="3">
    <source>
        <dbReference type="Proteomes" id="UP000032900"/>
    </source>
</evidence>
<evidence type="ECO:0000313" key="2">
    <source>
        <dbReference type="EMBL" id="GAO29450.1"/>
    </source>
</evidence>
<proteinExistence type="predicted"/>
<keyword evidence="3" id="KW-1185">Reference proteome</keyword>
<sequence>MFAGYTVMGSSLKVQQNVLMDVGSDLFVRLDRTTGVSDRLVVNGSFSAAGTLILAGSGGSYAAGQQYHILDAGSISGKFDNILPETPADGLYWDTSELYTDGVVKVSDQATSLREWNAGGLVTIYPNPVMGVLNVDWSAYPTEGEAIQLTLYNLVGEQVLTCSLQESPSAVDVSALPAGLYLLQLMGFDGVFTQKVMIR</sequence>
<reference evidence="2 3" key="1">
    <citation type="journal article" date="2015" name="Microbes Environ.">
        <title>Distribution and evolution of nitrogen fixation genes in the phylum bacteroidetes.</title>
        <authorList>
            <person name="Inoue J."/>
            <person name="Oshima K."/>
            <person name="Suda W."/>
            <person name="Sakamoto M."/>
            <person name="Iino T."/>
            <person name="Noda S."/>
            <person name="Hongoh Y."/>
            <person name="Hattori M."/>
            <person name="Ohkuma M."/>
        </authorList>
    </citation>
    <scope>NUCLEOTIDE SEQUENCE [LARGE SCALE GENOMIC DNA]</scope>
    <source>
        <strain evidence="2">JCM 15548</strain>
    </source>
</reference>
<dbReference type="OrthoDB" id="614750at2"/>
<comment type="caution">
    <text evidence="2">The sequence shown here is derived from an EMBL/GenBank/DDBJ whole genome shotgun (WGS) entry which is preliminary data.</text>
</comment>
<feature type="domain" description="Secretion system C-terminal sorting" evidence="1">
    <location>
        <begin position="124"/>
        <end position="198"/>
    </location>
</feature>
<accession>A0A0E9LX72</accession>
<dbReference type="EMBL" id="BAZW01000009">
    <property type="protein sequence ID" value="GAO29450.1"/>
    <property type="molecule type" value="Genomic_DNA"/>
</dbReference>
<name>A0A0E9LX72_9BACT</name>
<evidence type="ECO:0000259" key="1">
    <source>
        <dbReference type="Pfam" id="PF18962"/>
    </source>
</evidence>
<dbReference type="NCBIfam" id="TIGR01414">
    <property type="entry name" value="autotrans_barl"/>
    <property type="match status" value="1"/>
</dbReference>
<gene>
    <name evidence="2" type="ORF">JCM15548_11637</name>
</gene>